<keyword evidence="1" id="KW-0238">DNA-binding</keyword>
<organism evidence="4 5">
    <name type="scientific">Aphanomyces astaci</name>
    <name type="common">Crayfish plague agent</name>
    <dbReference type="NCBI Taxonomy" id="112090"/>
    <lineage>
        <taxon>Eukaryota</taxon>
        <taxon>Sar</taxon>
        <taxon>Stramenopiles</taxon>
        <taxon>Oomycota</taxon>
        <taxon>Saprolegniomycetes</taxon>
        <taxon>Saprolegniales</taxon>
        <taxon>Verrucalvaceae</taxon>
        <taxon>Aphanomyces</taxon>
    </lineage>
</organism>
<dbReference type="InterPro" id="IPR009057">
    <property type="entry name" value="Homeodomain-like_sf"/>
</dbReference>
<evidence type="ECO:0000256" key="1">
    <source>
        <dbReference type="ARBA" id="ARBA00023125"/>
    </source>
</evidence>
<dbReference type="EMBL" id="QUSZ01004088">
    <property type="protein sequence ID" value="RHY15916.1"/>
    <property type="molecule type" value="Genomic_DNA"/>
</dbReference>
<evidence type="ECO:0000256" key="2">
    <source>
        <dbReference type="SAM" id="MobiDB-lite"/>
    </source>
</evidence>
<dbReference type="AlphaFoldDB" id="A0A397B718"/>
<protein>
    <recommendedName>
        <fullName evidence="3">HTH CENPB-type domain-containing protein</fullName>
    </recommendedName>
</protein>
<dbReference type="Proteomes" id="UP000265427">
    <property type="component" value="Unassembled WGS sequence"/>
</dbReference>
<accession>A0A397B718</accession>
<dbReference type="GO" id="GO:0003677">
    <property type="term" value="F:DNA binding"/>
    <property type="evidence" value="ECO:0007669"/>
    <property type="project" value="UniProtKB-KW"/>
</dbReference>
<dbReference type="VEuPathDB" id="FungiDB:H257_08171"/>
<dbReference type="Gene3D" id="1.10.10.60">
    <property type="entry name" value="Homeodomain-like"/>
    <property type="match status" value="1"/>
</dbReference>
<proteinExistence type="predicted"/>
<feature type="region of interest" description="Disordered" evidence="2">
    <location>
        <begin position="1"/>
        <end position="20"/>
    </location>
</feature>
<reference evidence="4 5" key="1">
    <citation type="submission" date="2018-08" db="EMBL/GenBank/DDBJ databases">
        <title>Aphanomyces genome sequencing and annotation.</title>
        <authorList>
            <person name="Minardi D."/>
            <person name="Oidtmann B."/>
            <person name="Van Der Giezen M."/>
            <person name="Studholme D.J."/>
        </authorList>
    </citation>
    <scope>NUCLEOTIDE SEQUENCE [LARGE SCALE GENOMIC DNA]</scope>
    <source>
        <strain evidence="4 5">Kv</strain>
    </source>
</reference>
<sequence>MVRFASGREDVSGSRRRGGDDSKVAFEDDLYAWICGQRAGNGAVISPPIVQQQALVVAKIYTNMNTFQASRGWYYRFCNRKIIITPSNSTIFFSAFQSIMQASDPSTMLPFRRASYSSSDVWETSEPVANPLHFLYSDDEMFSDLLCPRCRAFLRPSLVQALPLPWKELPPDGDDAPCFYDATTHLVVWSPPAGCSAAARRVFAANGTIFAVCACRIPWERRRHILRHMRMYAIKYKEEVHVTLAAELRRVLARCKDDDDDESCCRL</sequence>
<evidence type="ECO:0000313" key="4">
    <source>
        <dbReference type="EMBL" id="RHY15916.1"/>
    </source>
</evidence>
<feature type="domain" description="HTH CENPB-type" evidence="3">
    <location>
        <begin position="14"/>
        <end position="87"/>
    </location>
</feature>
<gene>
    <name evidence="4" type="ORF">DYB36_008638</name>
</gene>
<name>A0A397B718_APHAT</name>
<comment type="caution">
    <text evidence="4">The sequence shown here is derived from an EMBL/GenBank/DDBJ whole genome shotgun (WGS) entry which is preliminary data.</text>
</comment>
<dbReference type="Pfam" id="PF03221">
    <property type="entry name" value="HTH_Tnp_Tc5"/>
    <property type="match status" value="1"/>
</dbReference>
<evidence type="ECO:0000259" key="3">
    <source>
        <dbReference type="PROSITE" id="PS51253"/>
    </source>
</evidence>
<dbReference type="InterPro" id="IPR006600">
    <property type="entry name" value="HTH_CenpB_DNA-bd_dom"/>
</dbReference>
<dbReference type="SUPFAM" id="SSF46689">
    <property type="entry name" value="Homeodomain-like"/>
    <property type="match status" value="1"/>
</dbReference>
<dbReference type="PROSITE" id="PS51253">
    <property type="entry name" value="HTH_CENPB"/>
    <property type="match status" value="1"/>
</dbReference>
<dbReference type="VEuPathDB" id="FungiDB:H257_08169"/>
<evidence type="ECO:0000313" key="5">
    <source>
        <dbReference type="Proteomes" id="UP000265427"/>
    </source>
</evidence>